<keyword evidence="6" id="KW-0472">Membrane</keyword>
<keyword evidence="4" id="KW-0336">GPI-anchor</keyword>
<feature type="domain" description="Trypanosome variant surface glycoprotein B-type N-terminal" evidence="12">
    <location>
        <begin position="55"/>
        <end position="263"/>
    </location>
</feature>
<gene>
    <name evidence="13" type="ORF">TCIL3000_0_50540</name>
</gene>
<keyword evidence="9" id="KW-0175">Coiled coil</keyword>
<reference evidence="13 14" key="2">
    <citation type="journal article" date="2012" name="Proc. Natl. Acad. Sci. U.S.A.">
        <title>Antigenic diversity is generated by distinct evolutionary mechanisms in African trypanosome species.</title>
        <authorList>
            <person name="Jackson A.P."/>
            <person name="Berry A."/>
            <person name="Aslett M."/>
            <person name="Allison H.C."/>
            <person name="Burton P."/>
            <person name="Vavrova-Anderson J."/>
            <person name="Brown R."/>
            <person name="Browne H."/>
            <person name="Corton N."/>
            <person name="Hauser H."/>
            <person name="Gamble J."/>
            <person name="Gilderthorp R."/>
            <person name="Marcello L."/>
            <person name="McQuillan J."/>
            <person name="Otto T.D."/>
            <person name="Quail M.A."/>
            <person name="Sanders M.J."/>
            <person name="van Tonder A."/>
            <person name="Ginger M.L."/>
            <person name="Field M.C."/>
            <person name="Barry J.D."/>
            <person name="Hertz-Fowler C."/>
            <person name="Berriman M."/>
        </authorList>
    </citation>
    <scope>NUCLEOTIDE SEQUENCE [LARGE SCALE GENOMIC DNA]</scope>
    <source>
        <strain evidence="13 14">IL3000</strain>
    </source>
</reference>
<feature type="chain" id="PRO_5003388928" evidence="11">
    <location>
        <begin position="26"/>
        <end position="320"/>
    </location>
</feature>
<evidence type="ECO:0000313" key="14">
    <source>
        <dbReference type="Proteomes" id="UP000000702"/>
    </source>
</evidence>
<evidence type="ECO:0000256" key="3">
    <source>
        <dbReference type="ARBA" id="ARBA00022475"/>
    </source>
</evidence>
<feature type="region of interest" description="Disordered" evidence="10">
    <location>
        <begin position="257"/>
        <end position="320"/>
    </location>
</feature>
<feature type="region of interest" description="Disordered" evidence="10">
    <location>
        <begin position="217"/>
        <end position="241"/>
    </location>
</feature>
<feature type="compositionally biased region" description="Basic and acidic residues" evidence="10">
    <location>
        <begin position="269"/>
        <end position="286"/>
    </location>
</feature>
<evidence type="ECO:0000256" key="11">
    <source>
        <dbReference type="SAM" id="SignalP"/>
    </source>
</evidence>
<feature type="compositionally biased region" description="Basic residues" evidence="10">
    <location>
        <begin position="311"/>
        <end position="320"/>
    </location>
</feature>
<evidence type="ECO:0000256" key="8">
    <source>
        <dbReference type="ARBA" id="ARBA00023288"/>
    </source>
</evidence>
<dbReference type="Pfam" id="PF13206">
    <property type="entry name" value="VSG_B"/>
    <property type="match status" value="1"/>
</dbReference>
<feature type="non-terminal residue" evidence="13">
    <location>
        <position position="320"/>
    </location>
</feature>
<comment type="subcellular location">
    <subcellularLocation>
        <location evidence="2">Cell membrane</location>
        <topology evidence="2">Lipid-anchor</topology>
        <topology evidence="2">GPI-anchor</topology>
    </subcellularLocation>
</comment>
<proteinExistence type="predicted"/>
<dbReference type="GO" id="GO:0005886">
    <property type="term" value="C:plasma membrane"/>
    <property type="evidence" value="ECO:0007669"/>
    <property type="project" value="UniProtKB-SubCell"/>
</dbReference>
<reference evidence="14" key="1">
    <citation type="submission" date="2011-07" db="EMBL/GenBank/DDBJ databases">
        <title>Divergent evolution of antigenic variation in African trypanosomes.</title>
        <authorList>
            <person name="Jackson A.P."/>
            <person name="Berry A."/>
            <person name="Allison H.C."/>
            <person name="Burton P."/>
            <person name="Anderson J."/>
            <person name="Aslett M."/>
            <person name="Brown R."/>
            <person name="Corton N."/>
            <person name="Harris D."/>
            <person name="Hauser H."/>
            <person name="Gamble J."/>
            <person name="Gilderthorp R."/>
            <person name="McQuillan J."/>
            <person name="Quail M.A."/>
            <person name="Sanders M."/>
            <person name="Van Tonder A."/>
            <person name="Ginger M.L."/>
            <person name="Donelson J.E."/>
            <person name="Field M.C."/>
            <person name="Barry J.D."/>
            <person name="Berriman M."/>
            <person name="Hertz-Fowler C."/>
        </authorList>
    </citation>
    <scope>NUCLEOTIDE SEQUENCE [LARGE SCALE GENOMIC DNA]</scope>
    <source>
        <strain evidence="14">IL3000</strain>
    </source>
</reference>
<feature type="compositionally biased region" description="Acidic residues" evidence="10">
    <location>
        <begin position="287"/>
        <end position="298"/>
    </location>
</feature>
<accession>F9WB12</accession>
<evidence type="ECO:0000313" key="13">
    <source>
        <dbReference type="EMBL" id="CCD14439.1"/>
    </source>
</evidence>
<evidence type="ECO:0000256" key="7">
    <source>
        <dbReference type="ARBA" id="ARBA00023180"/>
    </source>
</evidence>
<keyword evidence="5 11" id="KW-0732">Signal</keyword>
<evidence type="ECO:0000256" key="5">
    <source>
        <dbReference type="ARBA" id="ARBA00022729"/>
    </source>
</evidence>
<keyword evidence="14" id="KW-1185">Reference proteome</keyword>
<protein>
    <submittedName>
        <fullName evidence="13">Variant surface glycoprotein</fullName>
    </submittedName>
</protein>
<dbReference type="EMBL" id="CAEQ01001517">
    <property type="protein sequence ID" value="CCD14439.1"/>
    <property type="molecule type" value="Genomic_DNA"/>
</dbReference>
<comment type="caution">
    <text evidence="13">The sequence shown here is derived from an EMBL/GenBank/DDBJ whole genome shotgun (WGS) entry which is preliminary data.</text>
</comment>
<dbReference type="AlphaFoldDB" id="F9WB12"/>
<dbReference type="VEuPathDB" id="TriTrypDB:TcIL3000_0_50540"/>
<organism evidence="13 14">
    <name type="scientific">Trypanosoma congolense (strain IL3000)</name>
    <dbReference type="NCBI Taxonomy" id="1068625"/>
    <lineage>
        <taxon>Eukaryota</taxon>
        <taxon>Discoba</taxon>
        <taxon>Euglenozoa</taxon>
        <taxon>Kinetoplastea</taxon>
        <taxon>Metakinetoplastina</taxon>
        <taxon>Trypanosomatida</taxon>
        <taxon>Trypanosomatidae</taxon>
        <taxon>Trypanosoma</taxon>
        <taxon>Nannomonas</taxon>
    </lineage>
</organism>
<keyword evidence="7" id="KW-0325">Glycoprotein</keyword>
<keyword evidence="8" id="KW-0449">Lipoprotein</keyword>
<evidence type="ECO:0000256" key="9">
    <source>
        <dbReference type="SAM" id="Coils"/>
    </source>
</evidence>
<dbReference type="GO" id="GO:0098552">
    <property type="term" value="C:side of membrane"/>
    <property type="evidence" value="ECO:0007669"/>
    <property type="project" value="UniProtKB-KW"/>
</dbReference>
<sequence>MEWEMWLRVLLVLIVFEMGGRNVEGNGASKDIFETLCKIAGNVSVLMKNKGGNTDLFREALYGENGRGQFEEDGTFKGNCGSLGGPHHRSTYCSHMGKDRQQAKDHGCFGDSLLGTFLCLCVPGQQNGQDLCGLGIEGDGIWSGEWNSGVTPGLLKNVWEKIKGRCTAPNTTADTLGNLEDLKNSVNELKNNAKNNNLSGNGQPGYYLGSSTTANAHCRGSNQPQDGCVTYPDKSGKPDIPWTEKILGGITKLNVAKTEQKTSSTNLPLREHHQEDPEDPSDHDQVNEEEETEEEGELESAPNPGPQNHSKTPRQKRKRR</sequence>
<name>F9WB12_TRYCI</name>
<dbReference type="Proteomes" id="UP000000702">
    <property type="component" value="Unassembled WGS sequence"/>
</dbReference>
<evidence type="ECO:0000256" key="2">
    <source>
        <dbReference type="ARBA" id="ARBA00004609"/>
    </source>
</evidence>
<dbReference type="InterPro" id="IPR025932">
    <property type="entry name" value="Trypano_VSG_B_N_dom"/>
</dbReference>
<evidence type="ECO:0000256" key="10">
    <source>
        <dbReference type="SAM" id="MobiDB-lite"/>
    </source>
</evidence>
<evidence type="ECO:0000256" key="6">
    <source>
        <dbReference type="ARBA" id="ARBA00023136"/>
    </source>
</evidence>
<evidence type="ECO:0000259" key="12">
    <source>
        <dbReference type="Pfam" id="PF13206"/>
    </source>
</evidence>
<feature type="signal peptide" evidence="11">
    <location>
        <begin position="1"/>
        <end position="25"/>
    </location>
</feature>
<evidence type="ECO:0000256" key="4">
    <source>
        <dbReference type="ARBA" id="ARBA00022622"/>
    </source>
</evidence>
<keyword evidence="3" id="KW-1003">Cell membrane</keyword>
<comment type="function">
    <text evidence="1">VSG forms a coat on the surface of the parasite. The trypanosome evades the immune response of the host by expressing a series of antigenically distinct VSGs from an estimated 1000 VSG genes.</text>
</comment>
<evidence type="ECO:0000256" key="1">
    <source>
        <dbReference type="ARBA" id="ARBA00002523"/>
    </source>
</evidence>
<feature type="coiled-coil region" evidence="9">
    <location>
        <begin position="172"/>
        <end position="199"/>
    </location>
</feature>